<gene>
    <name evidence="2" type="ORF">TRFO_33277</name>
</gene>
<dbReference type="Proteomes" id="UP000179807">
    <property type="component" value="Unassembled WGS sequence"/>
</dbReference>
<sequence length="282" mass="33392">MKIFDEKPGMILQQFLDQRIEEFNDISKHNTLLIELKELFKEINENAIMQKFDEKQIPIKYTFVENINSDMAILCIGYDDGFSIINYSDDIISILKEFCNDYNLYTSKKNYLEIKFKIQNISTENLNQFIPTKIPEKKNSFTIFENSMKSDDDLLESQLDSSSESLKDDLENFPNPQNDKKYKEVENNDDNDEIDTNLDDDLLPSFWKQGCSETWGPTVIEYRIQPNEIEKKLGMFQQPFSIPEYSPFEKATVERVNEMYRFSHINRDDIEDIIIQQKLFDH</sequence>
<reference evidence="2" key="1">
    <citation type="submission" date="2016-10" db="EMBL/GenBank/DDBJ databases">
        <authorList>
            <person name="Benchimol M."/>
            <person name="Almeida L.G."/>
            <person name="Vasconcelos A.T."/>
            <person name="Perreira-Neves A."/>
            <person name="Rosa I.A."/>
            <person name="Tasca T."/>
            <person name="Bogo M.R."/>
            <person name="de Souza W."/>
        </authorList>
    </citation>
    <scope>NUCLEOTIDE SEQUENCE [LARGE SCALE GENOMIC DNA]</scope>
    <source>
        <strain evidence="2">K</strain>
    </source>
</reference>
<dbReference type="EMBL" id="MLAK01000970">
    <property type="protein sequence ID" value="OHT00145.1"/>
    <property type="molecule type" value="Genomic_DNA"/>
</dbReference>
<dbReference type="RefSeq" id="XP_068353281.1">
    <property type="nucleotide sequence ID" value="XM_068508986.1"/>
</dbReference>
<evidence type="ECO:0000313" key="3">
    <source>
        <dbReference type="Proteomes" id="UP000179807"/>
    </source>
</evidence>
<evidence type="ECO:0000313" key="2">
    <source>
        <dbReference type="EMBL" id="OHT00145.1"/>
    </source>
</evidence>
<dbReference type="GeneID" id="94843690"/>
<comment type="caution">
    <text evidence="2">The sequence shown here is derived from an EMBL/GenBank/DDBJ whole genome shotgun (WGS) entry which is preliminary data.</text>
</comment>
<keyword evidence="3" id="KW-1185">Reference proteome</keyword>
<name>A0A1J4JM01_9EUKA</name>
<dbReference type="VEuPathDB" id="TrichDB:TRFO_33277"/>
<feature type="region of interest" description="Disordered" evidence="1">
    <location>
        <begin position="154"/>
        <end position="195"/>
    </location>
</feature>
<organism evidence="2 3">
    <name type="scientific">Tritrichomonas foetus</name>
    <dbReference type="NCBI Taxonomy" id="1144522"/>
    <lineage>
        <taxon>Eukaryota</taxon>
        <taxon>Metamonada</taxon>
        <taxon>Parabasalia</taxon>
        <taxon>Tritrichomonadida</taxon>
        <taxon>Tritrichomonadidae</taxon>
        <taxon>Tritrichomonas</taxon>
    </lineage>
</organism>
<dbReference type="AlphaFoldDB" id="A0A1J4JM01"/>
<accession>A0A1J4JM01</accession>
<protein>
    <submittedName>
        <fullName evidence="2">Uncharacterized protein</fullName>
    </submittedName>
</protein>
<evidence type="ECO:0000256" key="1">
    <source>
        <dbReference type="SAM" id="MobiDB-lite"/>
    </source>
</evidence>
<proteinExistence type="predicted"/>